<evidence type="ECO:0000313" key="2">
    <source>
        <dbReference type="EMBL" id="GGN20894.1"/>
    </source>
</evidence>
<proteinExistence type="predicted"/>
<feature type="region of interest" description="Disordered" evidence="1">
    <location>
        <begin position="1"/>
        <end position="67"/>
    </location>
</feature>
<keyword evidence="3" id="KW-1185">Reference proteome</keyword>
<feature type="compositionally biased region" description="Low complexity" evidence="1">
    <location>
        <begin position="1"/>
        <end position="19"/>
    </location>
</feature>
<organism evidence="2 3">
    <name type="scientific">Lentzea pudingi</name>
    <dbReference type="NCBI Taxonomy" id="1789439"/>
    <lineage>
        <taxon>Bacteria</taxon>
        <taxon>Bacillati</taxon>
        <taxon>Actinomycetota</taxon>
        <taxon>Actinomycetes</taxon>
        <taxon>Pseudonocardiales</taxon>
        <taxon>Pseudonocardiaceae</taxon>
        <taxon>Lentzea</taxon>
    </lineage>
</organism>
<dbReference type="EMBL" id="BMNC01000016">
    <property type="protein sequence ID" value="GGN20894.1"/>
    <property type="molecule type" value="Genomic_DNA"/>
</dbReference>
<evidence type="ECO:0000256" key="1">
    <source>
        <dbReference type="SAM" id="MobiDB-lite"/>
    </source>
</evidence>
<protein>
    <submittedName>
        <fullName evidence="2">Uncharacterized protein</fullName>
    </submittedName>
</protein>
<evidence type="ECO:0000313" key="3">
    <source>
        <dbReference type="Proteomes" id="UP000597656"/>
    </source>
</evidence>
<name>A0ABQ2IRL5_9PSEU</name>
<reference evidence="3" key="1">
    <citation type="journal article" date="2019" name="Int. J. Syst. Evol. Microbiol.">
        <title>The Global Catalogue of Microorganisms (GCM) 10K type strain sequencing project: providing services to taxonomists for standard genome sequencing and annotation.</title>
        <authorList>
            <consortium name="The Broad Institute Genomics Platform"/>
            <consortium name="The Broad Institute Genome Sequencing Center for Infectious Disease"/>
            <person name="Wu L."/>
            <person name="Ma J."/>
        </authorList>
    </citation>
    <scope>NUCLEOTIDE SEQUENCE [LARGE SCALE GENOMIC DNA]</scope>
    <source>
        <strain evidence="3">CGMCC 4.7319</strain>
    </source>
</reference>
<sequence length="67" mass="7454">MPATSQPQPESQPQSQPEPQAGPGNRAARRAQKRGKQDQNTHFQLPQQRVPVVQPRQFATRRRGGSA</sequence>
<dbReference type="Proteomes" id="UP000597656">
    <property type="component" value="Unassembled WGS sequence"/>
</dbReference>
<feature type="compositionally biased region" description="Low complexity" evidence="1">
    <location>
        <begin position="46"/>
        <end position="57"/>
    </location>
</feature>
<dbReference type="RefSeq" id="WP_189159415.1">
    <property type="nucleotide sequence ID" value="NZ_BMNC01000016.1"/>
</dbReference>
<gene>
    <name evidence="2" type="ORF">GCM10011609_72720</name>
</gene>
<comment type="caution">
    <text evidence="2">The sequence shown here is derived from an EMBL/GenBank/DDBJ whole genome shotgun (WGS) entry which is preliminary data.</text>
</comment>
<accession>A0ABQ2IRL5</accession>